<dbReference type="EMBL" id="LGUT01003132">
    <property type="protein sequence ID" value="KOG85907.1"/>
    <property type="molecule type" value="Genomic_DNA"/>
</dbReference>
<proteinExistence type="predicted"/>
<organism evidence="2 3">
    <name type="scientific">Streptomyces varsoviensis</name>
    <dbReference type="NCBI Taxonomy" id="67373"/>
    <lineage>
        <taxon>Bacteria</taxon>
        <taxon>Bacillati</taxon>
        <taxon>Actinomycetota</taxon>
        <taxon>Actinomycetes</taxon>
        <taxon>Kitasatosporales</taxon>
        <taxon>Streptomycetaceae</taxon>
        <taxon>Streptomyces</taxon>
    </lineage>
</organism>
<dbReference type="SUPFAM" id="SSF56801">
    <property type="entry name" value="Acetyl-CoA synthetase-like"/>
    <property type="match status" value="1"/>
</dbReference>
<feature type="non-terminal residue" evidence="2">
    <location>
        <position position="122"/>
    </location>
</feature>
<dbReference type="Gene3D" id="3.30.300.30">
    <property type="match status" value="1"/>
</dbReference>
<accession>A0ABR5IXM6</accession>
<sequence length="122" mass="13160">MPVGVAGEIYVGGAGLTRGYLGRPDLTAERFVADPFVPGERMYRSGDLARRLPDGDIEFLGRGDRQVKLRGFRIEPGEIEAVLLEQPGVREAAVLADHGPTGEQRLVACVGRGDTEPWTVGE</sequence>
<name>A0ABR5IXM6_9ACTN</name>
<dbReference type="InterPro" id="IPR045851">
    <property type="entry name" value="AMP-bd_C_sf"/>
</dbReference>
<evidence type="ECO:0000313" key="3">
    <source>
        <dbReference type="Proteomes" id="UP000037020"/>
    </source>
</evidence>
<feature type="domain" description="AMP-binding enzyme C-terminal" evidence="1">
    <location>
        <begin position="78"/>
        <end position="111"/>
    </location>
</feature>
<evidence type="ECO:0000313" key="2">
    <source>
        <dbReference type="EMBL" id="KOG85907.1"/>
    </source>
</evidence>
<evidence type="ECO:0000259" key="1">
    <source>
        <dbReference type="Pfam" id="PF13193"/>
    </source>
</evidence>
<comment type="caution">
    <text evidence="2">The sequence shown here is derived from an EMBL/GenBank/DDBJ whole genome shotgun (WGS) entry which is preliminary data.</text>
</comment>
<gene>
    <name evidence="2" type="ORF">ADK38_34050</name>
</gene>
<protein>
    <recommendedName>
        <fullName evidence="1">AMP-binding enzyme C-terminal domain-containing protein</fullName>
    </recommendedName>
</protein>
<dbReference type="Proteomes" id="UP000037020">
    <property type="component" value="Unassembled WGS sequence"/>
</dbReference>
<dbReference type="PANTHER" id="PTHR45527">
    <property type="entry name" value="NONRIBOSOMAL PEPTIDE SYNTHETASE"/>
    <property type="match status" value="1"/>
</dbReference>
<dbReference type="InterPro" id="IPR025110">
    <property type="entry name" value="AMP-bd_C"/>
</dbReference>
<dbReference type="Pfam" id="PF13193">
    <property type="entry name" value="AMP-binding_C"/>
    <property type="match status" value="1"/>
</dbReference>
<dbReference type="Gene3D" id="2.30.38.10">
    <property type="entry name" value="Luciferase, Domain 3"/>
    <property type="match status" value="1"/>
</dbReference>
<keyword evidence="3" id="KW-1185">Reference proteome</keyword>
<dbReference type="PANTHER" id="PTHR45527:SF1">
    <property type="entry name" value="FATTY ACID SYNTHASE"/>
    <property type="match status" value="1"/>
</dbReference>
<reference evidence="2 3" key="1">
    <citation type="submission" date="2015-07" db="EMBL/GenBank/DDBJ databases">
        <authorList>
            <person name="Ju K.-S."/>
            <person name="Doroghazi J.R."/>
            <person name="Metcalf W.W."/>
        </authorList>
    </citation>
    <scope>NUCLEOTIDE SEQUENCE [LARGE SCALE GENOMIC DNA]</scope>
    <source>
        <strain evidence="2 3">NRRL B-3589</strain>
    </source>
</reference>